<accession>A0A1T5EPA0</accession>
<keyword evidence="3" id="KW-1185">Reference proteome</keyword>
<feature type="transmembrane region" description="Helical" evidence="1">
    <location>
        <begin position="107"/>
        <end position="125"/>
    </location>
</feature>
<dbReference type="Proteomes" id="UP000190852">
    <property type="component" value="Unassembled WGS sequence"/>
</dbReference>
<dbReference type="Pfam" id="PF22765">
    <property type="entry name" value="DUF7010"/>
    <property type="match status" value="1"/>
</dbReference>
<keyword evidence="1" id="KW-1133">Transmembrane helix</keyword>
<dbReference type="RefSeq" id="WP_079684477.1">
    <property type="nucleotide sequence ID" value="NZ_FUYQ01000029.1"/>
</dbReference>
<proteinExistence type="predicted"/>
<gene>
    <name evidence="2" type="ORF">SAMN05660349_03089</name>
</gene>
<evidence type="ECO:0000313" key="3">
    <source>
        <dbReference type="Proteomes" id="UP000190852"/>
    </source>
</evidence>
<evidence type="ECO:0000256" key="1">
    <source>
        <dbReference type="SAM" id="Phobius"/>
    </source>
</evidence>
<feature type="transmembrane region" description="Helical" evidence="1">
    <location>
        <begin position="21"/>
        <end position="40"/>
    </location>
</feature>
<feature type="transmembrane region" description="Helical" evidence="1">
    <location>
        <begin position="155"/>
        <end position="176"/>
    </location>
</feature>
<dbReference type="AlphaFoldDB" id="A0A1T5EPA0"/>
<dbReference type="InterPro" id="IPR053824">
    <property type="entry name" value="DUF7010"/>
</dbReference>
<reference evidence="3" key="1">
    <citation type="submission" date="2017-02" db="EMBL/GenBank/DDBJ databases">
        <authorList>
            <person name="Varghese N."/>
            <person name="Submissions S."/>
        </authorList>
    </citation>
    <scope>NUCLEOTIDE SEQUENCE [LARGE SCALE GENOMIC DNA]</scope>
    <source>
        <strain evidence="3">DSM 24967</strain>
    </source>
</reference>
<keyword evidence="1" id="KW-0472">Membrane</keyword>
<feature type="transmembrane region" description="Helical" evidence="1">
    <location>
        <begin position="130"/>
        <end position="149"/>
    </location>
</feature>
<evidence type="ECO:0000313" key="2">
    <source>
        <dbReference type="EMBL" id="SKB85777.1"/>
    </source>
</evidence>
<protein>
    <submittedName>
        <fullName evidence="2">Uncharacterized protein</fullName>
    </submittedName>
</protein>
<keyword evidence="1" id="KW-0812">Transmembrane</keyword>
<organism evidence="2 3">
    <name type="scientific">Parabacteroides chartae</name>
    <dbReference type="NCBI Taxonomy" id="1037355"/>
    <lineage>
        <taxon>Bacteria</taxon>
        <taxon>Pseudomonadati</taxon>
        <taxon>Bacteroidota</taxon>
        <taxon>Bacteroidia</taxon>
        <taxon>Bacteroidales</taxon>
        <taxon>Tannerellaceae</taxon>
        <taxon>Parabacteroides</taxon>
    </lineage>
</organism>
<dbReference type="EMBL" id="FUYQ01000029">
    <property type="protein sequence ID" value="SKB85777.1"/>
    <property type="molecule type" value="Genomic_DNA"/>
</dbReference>
<feature type="transmembrane region" description="Helical" evidence="1">
    <location>
        <begin position="83"/>
        <end position="101"/>
    </location>
</feature>
<feature type="transmembrane region" description="Helical" evidence="1">
    <location>
        <begin position="46"/>
        <end position="63"/>
    </location>
</feature>
<name>A0A1T5EPA0_9BACT</name>
<sequence>MESLDKLRDDLSLKARNGIDFTLSATLIWLLVAFIWSLSIDSYNKSVLVFMVSSLLLPTALGLSKILKTQWKIEGNPLQPLGLWLNFAQLFYFPFLIFVLIKMPDYFVMTYAIITGAHLFPYAWFYRTKWYAVIAGLIAVGSLILALILPGQNMFIVALFTSSLLFILSAGLYFNLRKKR</sequence>